<name>A0A9W7X8U6_9POAL</name>
<dbReference type="Proteomes" id="UP001164776">
    <property type="component" value="Unassembled WGS sequence"/>
</dbReference>
<evidence type="ECO:0000313" key="4">
    <source>
        <dbReference type="Proteomes" id="UP001164776"/>
    </source>
</evidence>
<evidence type="ECO:0000259" key="2">
    <source>
        <dbReference type="Pfam" id="PF17846"/>
    </source>
</evidence>
<keyword evidence="4" id="KW-1185">Reference proteome</keyword>
<dbReference type="Pfam" id="PF17846">
    <property type="entry name" value="XRN_M"/>
    <property type="match status" value="1"/>
</dbReference>
<evidence type="ECO:0000313" key="3">
    <source>
        <dbReference type="EMBL" id="KAJ1254479.1"/>
    </source>
</evidence>
<dbReference type="InterPro" id="IPR041412">
    <property type="entry name" value="Xrn1_helical"/>
</dbReference>
<sequence>MSRNTVRQEKIFLRNSNALANSATLVQISDCLPRKFPIDPANSDLGGWLSPVDDNYTRSEFFSSPIRDQEDISNDQTISFTFFNPEPVKIIPRLLDHVNKPEKTITEGDIPKRPLWHTYPGFRPPETIPAVVEPQPRISNFGRGRGGAVAAETTQWGGNYRRGFHGADTEQSRCGRQYGSGTYAPRTDGSTAWAGRGQYGGASQRQQTAWRPVGNGGGRSQPGQPRGWY</sequence>
<feature type="region of interest" description="Disordered" evidence="1">
    <location>
        <begin position="164"/>
        <end position="229"/>
    </location>
</feature>
<dbReference type="EMBL" id="MU630048">
    <property type="protein sequence ID" value="KAJ1254479.1"/>
    <property type="molecule type" value="Genomic_DNA"/>
</dbReference>
<evidence type="ECO:0000256" key="1">
    <source>
        <dbReference type="SAM" id="MobiDB-lite"/>
    </source>
</evidence>
<feature type="domain" description="Xrn1 helical" evidence="2">
    <location>
        <begin position="2"/>
        <end position="110"/>
    </location>
</feature>
<protein>
    <recommendedName>
        <fullName evidence="2">Xrn1 helical domain-containing protein</fullName>
    </recommendedName>
</protein>
<accession>A0A9W7X8U6</accession>
<reference evidence="3 4" key="1">
    <citation type="submission" date="2022-10" db="EMBL/GenBank/DDBJ databases">
        <title>WGS assembly of Paspalum vaginatum 540-79.</title>
        <authorList>
            <person name="Sun G."/>
            <person name="Wase N."/>
            <person name="Shu S."/>
            <person name="Jenkins J."/>
            <person name="Zhou B."/>
            <person name="Torres-Rodriguez J."/>
            <person name="Chen C."/>
            <person name="Sandor L."/>
            <person name="Plott C."/>
            <person name="Yoshinga Y."/>
            <person name="Daum C."/>
            <person name="Qi P."/>
            <person name="Barry K."/>
            <person name="Lipzen A."/>
            <person name="Berry L."/>
            <person name="Pedersen C."/>
            <person name="Gottilla T."/>
            <person name="Foltz A."/>
            <person name="Yu H."/>
            <person name="O'Malley R."/>
            <person name="Zhang C."/>
            <person name="Devos K."/>
            <person name="Sigmon B."/>
            <person name="Yu B."/>
            <person name="Obata T."/>
            <person name="Schmutz J."/>
            <person name="Schnable J."/>
        </authorList>
    </citation>
    <scope>NUCLEOTIDE SEQUENCE [LARGE SCALE GENOMIC DNA]</scope>
    <source>
        <strain evidence="4">cv. 540-79</strain>
    </source>
</reference>
<dbReference type="OrthoDB" id="372487at2759"/>
<gene>
    <name evidence="3" type="ORF">BS78_K052300</name>
</gene>
<proteinExistence type="predicted"/>
<organism evidence="3 4">
    <name type="scientific">Paspalum vaginatum</name>
    <name type="common">seashore paspalum</name>
    <dbReference type="NCBI Taxonomy" id="158149"/>
    <lineage>
        <taxon>Eukaryota</taxon>
        <taxon>Viridiplantae</taxon>
        <taxon>Streptophyta</taxon>
        <taxon>Embryophyta</taxon>
        <taxon>Tracheophyta</taxon>
        <taxon>Spermatophyta</taxon>
        <taxon>Magnoliopsida</taxon>
        <taxon>Liliopsida</taxon>
        <taxon>Poales</taxon>
        <taxon>Poaceae</taxon>
        <taxon>PACMAD clade</taxon>
        <taxon>Panicoideae</taxon>
        <taxon>Andropogonodae</taxon>
        <taxon>Paspaleae</taxon>
        <taxon>Paspalinae</taxon>
        <taxon>Paspalum</taxon>
    </lineage>
</organism>
<dbReference type="AlphaFoldDB" id="A0A9W7X8U6"/>
<comment type="caution">
    <text evidence="3">The sequence shown here is derived from an EMBL/GenBank/DDBJ whole genome shotgun (WGS) entry which is preliminary data.</text>
</comment>